<feature type="transmembrane region" description="Helical" evidence="1">
    <location>
        <begin position="21"/>
        <end position="43"/>
    </location>
</feature>
<dbReference type="Proteomes" id="UP000323671">
    <property type="component" value="Chromosome"/>
</dbReference>
<feature type="transmembrane region" description="Helical" evidence="1">
    <location>
        <begin position="161"/>
        <end position="179"/>
    </location>
</feature>
<evidence type="ECO:0008006" key="4">
    <source>
        <dbReference type="Google" id="ProtNLM"/>
    </source>
</evidence>
<evidence type="ECO:0000256" key="1">
    <source>
        <dbReference type="SAM" id="Phobius"/>
    </source>
</evidence>
<dbReference type="RefSeq" id="WP_054620688.1">
    <property type="nucleotide sequence ID" value="NZ_CP022579.1"/>
</dbReference>
<dbReference type="AlphaFoldDB" id="A0A5C1E7L3"/>
<keyword evidence="1" id="KW-1133">Transmembrane helix</keyword>
<feature type="transmembrane region" description="Helical" evidence="1">
    <location>
        <begin position="132"/>
        <end position="154"/>
    </location>
</feature>
<evidence type="ECO:0000313" key="2">
    <source>
        <dbReference type="EMBL" id="QEL64941.1"/>
    </source>
</evidence>
<dbReference type="InterPro" id="IPR007404">
    <property type="entry name" value="YdjM-like"/>
</dbReference>
<feature type="transmembrane region" description="Helical" evidence="1">
    <location>
        <begin position="63"/>
        <end position="86"/>
    </location>
</feature>
<name>A0A5C1E7L3_9RHOO</name>
<gene>
    <name evidence="2" type="ORF">OTERR_14650</name>
</gene>
<dbReference type="Pfam" id="PF04307">
    <property type="entry name" value="YdjM"/>
    <property type="match status" value="1"/>
</dbReference>
<keyword evidence="1" id="KW-0472">Membrane</keyword>
<protein>
    <recommendedName>
        <fullName evidence="4">Membrane-bound metal-dependent hydrolase</fullName>
    </recommendedName>
</protein>
<keyword evidence="1" id="KW-0812">Transmembrane</keyword>
<reference evidence="2 3" key="1">
    <citation type="submission" date="2017-07" db="EMBL/GenBank/DDBJ databases">
        <title>Complete genome sequence of Oryzomicrobium terrae TPP412.</title>
        <authorList>
            <person name="Chiu L.-W."/>
            <person name="Lo K.-J."/>
            <person name="Tsai Y.-M."/>
            <person name="Lin S.-S."/>
            <person name="Kuo C.-H."/>
            <person name="Liu C.-T."/>
        </authorList>
    </citation>
    <scope>NUCLEOTIDE SEQUENCE [LARGE SCALE GENOMIC DNA]</scope>
    <source>
        <strain evidence="2 3">TPP412</strain>
    </source>
</reference>
<accession>A0A5C1E7L3</accession>
<feature type="transmembrane region" description="Helical" evidence="1">
    <location>
        <begin position="191"/>
        <end position="209"/>
    </location>
</feature>
<keyword evidence="3" id="KW-1185">Reference proteome</keyword>
<evidence type="ECO:0000313" key="3">
    <source>
        <dbReference type="Proteomes" id="UP000323671"/>
    </source>
</evidence>
<dbReference type="EMBL" id="CP022579">
    <property type="protein sequence ID" value="QEL64941.1"/>
    <property type="molecule type" value="Genomic_DNA"/>
</dbReference>
<organism evidence="2 3">
    <name type="scientific">Oryzomicrobium terrae</name>
    <dbReference type="NCBI Taxonomy" id="1735038"/>
    <lineage>
        <taxon>Bacteria</taxon>
        <taxon>Pseudomonadati</taxon>
        <taxon>Pseudomonadota</taxon>
        <taxon>Betaproteobacteria</taxon>
        <taxon>Rhodocyclales</taxon>
        <taxon>Rhodocyclaceae</taxon>
        <taxon>Oryzomicrobium</taxon>
    </lineage>
</organism>
<proteinExistence type="predicted"/>
<sequence>MFLAHFGVGLGAKAAAPRVSLGTLFVAAQFLDLLWPTLLLLGVESVRIAPGLTPGQPLQFEHYPVSHSLLAVLGWALLLSGGHYAWRRRGGDALVLGAAVLSHWLLDLLVHYPDLPLYPGSSPLLGFAWWSSLPLTLAAEFVLFALGLTFYLGATRARDAAGRWGVVGLVALLVIIQLSNTFGPPPGDVTALAWSAQAQWILVVWAYWLDRHRQVRRDDA</sequence>
<feature type="transmembrane region" description="Helical" evidence="1">
    <location>
        <begin position="93"/>
        <end position="112"/>
    </location>
</feature>
<dbReference type="KEGG" id="otr:OTERR_14650"/>